<reference evidence="2 3" key="1">
    <citation type="submission" date="2015-04" db="EMBL/GenBank/DDBJ databases">
        <authorList>
            <person name="Syromyatnikov M.Y."/>
            <person name="Popov V.N."/>
        </authorList>
    </citation>
    <scope>NUCLEOTIDE SEQUENCE [LARGE SCALE GENOMIC DNA]</scope>
</reference>
<organism evidence="2 3">
    <name type="scientific">Clunio marinus</name>
    <dbReference type="NCBI Taxonomy" id="568069"/>
    <lineage>
        <taxon>Eukaryota</taxon>
        <taxon>Metazoa</taxon>
        <taxon>Ecdysozoa</taxon>
        <taxon>Arthropoda</taxon>
        <taxon>Hexapoda</taxon>
        <taxon>Insecta</taxon>
        <taxon>Pterygota</taxon>
        <taxon>Neoptera</taxon>
        <taxon>Endopterygota</taxon>
        <taxon>Diptera</taxon>
        <taxon>Nematocera</taxon>
        <taxon>Chironomoidea</taxon>
        <taxon>Chironomidae</taxon>
        <taxon>Clunio</taxon>
    </lineage>
</organism>
<evidence type="ECO:0000313" key="3">
    <source>
        <dbReference type="Proteomes" id="UP000183832"/>
    </source>
</evidence>
<gene>
    <name evidence="2" type="ORF">CLUMA_CG001617</name>
</gene>
<feature type="region of interest" description="Disordered" evidence="1">
    <location>
        <begin position="46"/>
        <end position="70"/>
    </location>
</feature>
<feature type="compositionally biased region" description="Polar residues" evidence="1">
    <location>
        <begin position="1"/>
        <end position="21"/>
    </location>
</feature>
<sequence length="342" mass="37904">MVSANIFSKSKSNRQSMVSEGSSDHPRESVGNSIRSSIATMASVMSKDNNKPHPCSVVNSSPKYDSNNEQQLKRDHPFVVATCKSGCESDDGKSKTPSKAHVCSIVSCLDDCKHGEERSETRSRNLLRRVESFTAERENTQPCTVENCLPDCTSHEDISEQRTIKLCLSDCDNEVCRSHLCTVESCSIGCISCCNSRSLENENLYENCPSDCESHADEIEFSKVENCCSNVEKFVDESHACTVEICPSDCNTDTDNISRNSEAETLNKRGLYECNDEMCSPNNVSNIPTTELCTDENCTLQCESFVNKTVSFCPSDCISHSNFIKEASHGVSKNSWKDLQTY</sequence>
<protein>
    <submittedName>
        <fullName evidence="2">CLUMA_CG001617, isoform A</fullName>
    </submittedName>
</protein>
<proteinExistence type="predicted"/>
<accession>A0A1J1HIJ3</accession>
<keyword evidence="3" id="KW-1185">Reference proteome</keyword>
<dbReference type="AlphaFoldDB" id="A0A1J1HIJ3"/>
<evidence type="ECO:0000313" key="2">
    <source>
        <dbReference type="EMBL" id="CRK87829.1"/>
    </source>
</evidence>
<evidence type="ECO:0000256" key="1">
    <source>
        <dbReference type="SAM" id="MobiDB-lite"/>
    </source>
</evidence>
<feature type="compositionally biased region" description="Polar residues" evidence="1">
    <location>
        <begin position="57"/>
        <end position="70"/>
    </location>
</feature>
<dbReference type="EMBL" id="CVRI01000006">
    <property type="protein sequence ID" value="CRK87829.1"/>
    <property type="molecule type" value="Genomic_DNA"/>
</dbReference>
<dbReference type="Proteomes" id="UP000183832">
    <property type="component" value="Unassembled WGS sequence"/>
</dbReference>
<name>A0A1J1HIJ3_9DIPT</name>
<feature type="region of interest" description="Disordered" evidence="1">
    <location>
        <begin position="1"/>
        <end position="31"/>
    </location>
</feature>